<dbReference type="SMART" id="SM00872">
    <property type="entry name" value="Alpha-mann_mid"/>
    <property type="match status" value="1"/>
</dbReference>
<comment type="similarity">
    <text evidence="1">Belongs to the glycosyl hydrolase 38 family.</text>
</comment>
<dbReference type="InterPro" id="IPR028995">
    <property type="entry name" value="Glyco_hydro_57/38_cen_sf"/>
</dbReference>
<evidence type="ECO:0000259" key="5">
    <source>
        <dbReference type="SMART" id="SM00872"/>
    </source>
</evidence>
<dbReference type="PANTHER" id="PTHR46017:SF1">
    <property type="entry name" value="ALPHA-MANNOSIDASE 2C1"/>
    <property type="match status" value="1"/>
</dbReference>
<dbReference type="SUPFAM" id="SSF88713">
    <property type="entry name" value="Glycoside hydrolase/deacetylase"/>
    <property type="match status" value="1"/>
</dbReference>
<dbReference type="Pfam" id="PF01074">
    <property type="entry name" value="Glyco_hydro_38N"/>
    <property type="match status" value="1"/>
</dbReference>
<dbReference type="RefSeq" id="WP_379584500.1">
    <property type="nucleotide sequence ID" value="NZ_JBHSQW010000022.1"/>
</dbReference>
<dbReference type="EMBL" id="JBHSQW010000022">
    <property type="protein sequence ID" value="MFC5994471.1"/>
    <property type="molecule type" value="Genomic_DNA"/>
</dbReference>
<dbReference type="InterPro" id="IPR011682">
    <property type="entry name" value="Glyco_hydro_38_C"/>
</dbReference>
<name>A0ABW1J134_9PSEU</name>
<dbReference type="Proteomes" id="UP001596302">
    <property type="component" value="Unassembled WGS sequence"/>
</dbReference>
<feature type="domain" description="Glycoside hydrolase family 38 central" evidence="5">
    <location>
        <begin position="517"/>
        <end position="595"/>
    </location>
</feature>
<organism evidence="6 7">
    <name type="scientific">Pseudonocardia hispaniensis</name>
    <dbReference type="NCBI Taxonomy" id="904933"/>
    <lineage>
        <taxon>Bacteria</taxon>
        <taxon>Bacillati</taxon>
        <taxon>Actinomycetota</taxon>
        <taxon>Actinomycetes</taxon>
        <taxon>Pseudonocardiales</taxon>
        <taxon>Pseudonocardiaceae</taxon>
        <taxon>Pseudonocardia</taxon>
    </lineage>
</organism>
<dbReference type="Gene3D" id="3.20.110.10">
    <property type="entry name" value="Glycoside hydrolase 38, N terminal domain"/>
    <property type="match status" value="1"/>
</dbReference>
<dbReference type="InterPro" id="IPR011013">
    <property type="entry name" value="Gal_mutarotase_sf_dom"/>
</dbReference>
<dbReference type="InterPro" id="IPR000602">
    <property type="entry name" value="Glyco_hydro_38_N"/>
</dbReference>
<dbReference type="InterPro" id="IPR037094">
    <property type="entry name" value="Glyco_hydro_38_cen_sf"/>
</dbReference>
<dbReference type="Pfam" id="PF07748">
    <property type="entry name" value="Glyco_hydro_38C"/>
    <property type="match status" value="1"/>
</dbReference>
<dbReference type="Pfam" id="PF09261">
    <property type="entry name" value="Alpha-mann_mid"/>
    <property type="match status" value="1"/>
</dbReference>
<dbReference type="InterPro" id="IPR027291">
    <property type="entry name" value="Glyco_hydro_38_N_sf"/>
</dbReference>
<dbReference type="InterPro" id="IPR011330">
    <property type="entry name" value="Glyco_hydro/deAcase_b/a-brl"/>
</dbReference>
<dbReference type="InterPro" id="IPR041147">
    <property type="entry name" value="GH38_C"/>
</dbReference>
<proteinExistence type="inferred from homology"/>
<keyword evidence="2" id="KW-0479">Metal-binding</keyword>
<dbReference type="Gene3D" id="2.70.98.30">
    <property type="entry name" value="Golgi alpha-mannosidase II, domain 4"/>
    <property type="match status" value="1"/>
</dbReference>
<evidence type="ECO:0000256" key="4">
    <source>
        <dbReference type="ARBA" id="ARBA00023295"/>
    </source>
</evidence>
<evidence type="ECO:0000256" key="1">
    <source>
        <dbReference type="ARBA" id="ARBA00009792"/>
    </source>
</evidence>
<dbReference type="Gene3D" id="1.20.1270.50">
    <property type="entry name" value="Glycoside hydrolase family 38, central domain"/>
    <property type="match status" value="1"/>
</dbReference>
<keyword evidence="4" id="KW-0326">Glycosidase</keyword>
<evidence type="ECO:0000256" key="2">
    <source>
        <dbReference type="ARBA" id="ARBA00022723"/>
    </source>
</evidence>
<comment type="caution">
    <text evidence="6">The sequence shown here is derived from an EMBL/GenBank/DDBJ whole genome shotgun (WGS) entry which is preliminary data.</text>
</comment>
<dbReference type="Pfam" id="PF22907">
    <property type="entry name" value="Ams1-like_1st"/>
    <property type="match status" value="1"/>
</dbReference>
<dbReference type="PANTHER" id="PTHR46017">
    <property type="entry name" value="ALPHA-MANNOSIDASE 2C1"/>
    <property type="match status" value="1"/>
</dbReference>
<dbReference type="SUPFAM" id="SSF74650">
    <property type="entry name" value="Galactose mutarotase-like"/>
    <property type="match status" value="1"/>
</dbReference>
<protein>
    <submittedName>
        <fullName evidence="6">Alpha-mannosidase</fullName>
    </submittedName>
</protein>
<dbReference type="CDD" id="cd10789">
    <property type="entry name" value="GH38N_AMII_ER_cytosolic"/>
    <property type="match status" value="1"/>
</dbReference>
<dbReference type="SUPFAM" id="SSF88688">
    <property type="entry name" value="Families 57/38 glycoside transferase middle domain"/>
    <property type="match status" value="1"/>
</dbReference>
<accession>A0ABW1J134</accession>
<sequence length="1013" mass="110971">MHDDRVLTEDRIARAVRDHLQPAIHGPTLPLRVSAWDVPGEPVEVEVALAADFRPTRVGARWGRPWGTTWFRFDATVPPDWRGLRVEALVDLGFDLPTPGFQAEGLAFTDRGVPLKGVQPRNTHVPVDAPPGGPVRFLVEAAANPDIADGWSFRPTPMGDPATAPPAPLYVLRRAELAVWNATVWELACDVAVADGLMRQLDGRDPRRHDLLRALERAIDRLDPDDVAGTAPDARAALAPALGRPAHRSAHRIFAVGHAHLDSAWLWPVRETVRKVVRTVSNVLRLIEDDPRFVFVCSQAQHYQWLKEHYPSLYGRLREQVAAGRFVPVGGMWVEPDANLPGGEAMVRQLVTGSRFVLRELGVDPDVAWLPDSFGYSAALPQLLTLAGARWFLTQKLSWNQTNRMPHHTFWWEGLDGTRIFTHFPPVDTYACELSAAELAHASRNYAEHGRGSMSLVPFGHGDGGGGPTREMLAAAARTADLEGSPTVTLAGPAEFFAAAQAEYPDAPVWRGEMYLELHRGTYTSQARTKQGNRRCEHLLREAELWCSTAAVAGRIGYPYDDLDRIWKVVLLNQFHDILAGSSIAWVHREAEQAHARCAAELESIIAAAQSALVEPGGAEPGEVLFNAAPYPRDGVPALGARPRAPAVEHPVQVRPEGTGQVLDNGTLRVTVDARGLVTSILDVACGRQVVPCGGAANRLRLHRDLPNRWDAWDLDEHALRGGVDLVDVDTMRVTERGLCLRRRFGDSMLTQHVALGTGEGAHAVEFETVVDWYESEKLLKAWFDLDVHAERYAAQTQFGHVFRPTHRNTPWDAARFEAPAHRWVHVGETGYGVALVNDSVYGHHVSRTSGPGPGTVTRVGLSLLRAPRFPDPQADRGRHRFRYALVAGTDIAGAVRAGYAANLTLRPTAGRGSVEPIVRVDHPAIVVEAVKLAEDRSGDVVLRLYEALGGRAAGRIAVAAPLAAAVETDLLERRVRPTGLVAADRAGFAVALRPFQILTVRLRLQRGSAVPR</sequence>
<evidence type="ECO:0000313" key="7">
    <source>
        <dbReference type="Proteomes" id="UP001596302"/>
    </source>
</evidence>
<keyword evidence="3" id="KW-0378">Hydrolase</keyword>
<keyword evidence="7" id="KW-1185">Reference proteome</keyword>
<dbReference type="InterPro" id="IPR054723">
    <property type="entry name" value="Ams1-like_N"/>
</dbReference>
<reference evidence="7" key="1">
    <citation type="journal article" date="2019" name="Int. J. Syst. Evol. Microbiol.">
        <title>The Global Catalogue of Microorganisms (GCM) 10K type strain sequencing project: providing services to taxonomists for standard genome sequencing and annotation.</title>
        <authorList>
            <consortium name="The Broad Institute Genomics Platform"/>
            <consortium name="The Broad Institute Genome Sequencing Center for Infectious Disease"/>
            <person name="Wu L."/>
            <person name="Ma J."/>
        </authorList>
    </citation>
    <scope>NUCLEOTIDE SEQUENCE [LARGE SCALE GENOMIC DNA]</scope>
    <source>
        <strain evidence="7">CCM 8391</strain>
    </source>
</reference>
<dbReference type="Pfam" id="PF17677">
    <property type="entry name" value="Glyco_hydro38C2"/>
    <property type="match status" value="1"/>
</dbReference>
<evidence type="ECO:0000256" key="3">
    <source>
        <dbReference type="ARBA" id="ARBA00022801"/>
    </source>
</evidence>
<gene>
    <name evidence="6" type="ORF">ACFQE5_09635</name>
</gene>
<dbReference type="InterPro" id="IPR015341">
    <property type="entry name" value="Glyco_hydro_38_cen"/>
</dbReference>
<evidence type="ECO:0000313" key="6">
    <source>
        <dbReference type="EMBL" id="MFC5994471.1"/>
    </source>
</evidence>